<gene>
    <name evidence="2" type="ORF">FHL15_002697</name>
</gene>
<feature type="region of interest" description="Disordered" evidence="1">
    <location>
        <begin position="301"/>
        <end position="388"/>
    </location>
</feature>
<feature type="compositionally biased region" description="Pro residues" evidence="1">
    <location>
        <begin position="18"/>
        <end position="27"/>
    </location>
</feature>
<organism evidence="2 3">
    <name type="scientific">Xylaria flabelliformis</name>
    <dbReference type="NCBI Taxonomy" id="2512241"/>
    <lineage>
        <taxon>Eukaryota</taxon>
        <taxon>Fungi</taxon>
        <taxon>Dikarya</taxon>
        <taxon>Ascomycota</taxon>
        <taxon>Pezizomycotina</taxon>
        <taxon>Sordariomycetes</taxon>
        <taxon>Xylariomycetidae</taxon>
        <taxon>Xylariales</taxon>
        <taxon>Xylariaceae</taxon>
        <taxon>Xylaria</taxon>
    </lineage>
</organism>
<feature type="region of interest" description="Disordered" evidence="1">
    <location>
        <begin position="1"/>
        <end position="50"/>
    </location>
</feature>
<feature type="region of interest" description="Disordered" evidence="1">
    <location>
        <begin position="147"/>
        <end position="258"/>
    </location>
</feature>
<feature type="compositionally biased region" description="Basic and acidic residues" evidence="1">
    <location>
        <begin position="147"/>
        <end position="156"/>
    </location>
</feature>
<comment type="caution">
    <text evidence="2">The sequence shown here is derived from an EMBL/GenBank/DDBJ whole genome shotgun (WGS) entry which is preliminary data.</text>
</comment>
<dbReference type="EMBL" id="VFLP01000011">
    <property type="protein sequence ID" value="TRX96425.1"/>
    <property type="molecule type" value="Genomic_DNA"/>
</dbReference>
<feature type="compositionally biased region" description="Basic and acidic residues" evidence="1">
    <location>
        <begin position="346"/>
        <end position="360"/>
    </location>
</feature>
<feature type="region of interest" description="Disordered" evidence="1">
    <location>
        <begin position="71"/>
        <end position="97"/>
    </location>
</feature>
<feature type="compositionally biased region" description="Acidic residues" evidence="1">
    <location>
        <begin position="336"/>
        <end position="345"/>
    </location>
</feature>
<name>A0A553I8A4_9PEZI</name>
<keyword evidence="3" id="KW-1185">Reference proteome</keyword>
<evidence type="ECO:0000313" key="2">
    <source>
        <dbReference type="EMBL" id="TRX96425.1"/>
    </source>
</evidence>
<reference evidence="3" key="1">
    <citation type="submission" date="2019-06" db="EMBL/GenBank/DDBJ databases">
        <title>Draft genome sequence of the griseofulvin-producing fungus Xylaria cubensis strain G536.</title>
        <authorList>
            <person name="Mead M.E."/>
            <person name="Raja H.A."/>
            <person name="Steenwyk J.L."/>
            <person name="Knowles S.L."/>
            <person name="Oberlies N.H."/>
            <person name="Rokas A."/>
        </authorList>
    </citation>
    <scope>NUCLEOTIDE SEQUENCE [LARGE SCALE GENOMIC DNA]</scope>
    <source>
        <strain evidence="3">G536</strain>
    </source>
</reference>
<proteinExistence type="predicted"/>
<feature type="compositionally biased region" description="Polar residues" evidence="1">
    <location>
        <begin position="31"/>
        <end position="42"/>
    </location>
</feature>
<evidence type="ECO:0000256" key="1">
    <source>
        <dbReference type="SAM" id="MobiDB-lite"/>
    </source>
</evidence>
<sequence length="406" mass="45386">MLPPTAGWNSLIQDPDPKPVPPMPPYPDTNGRIQSRPVSPSRITGEFPVDMDFDEHNMPWRHWQPSPIAWVTGPMPAIDHRQPQAPLQPGELTPRQRHRIALRKEQQWRDMLRKEMAKKDKAERERREAIQRARAYQEELIREARRAREFQEKEAQGEQAGSPIRDPDAEPQKPHWAPPPRVRFEFPQPDEQGEGSKGFARPRYTHTPGPGESPRCIPCSSRAPIPTANEEPFGQMSSSETQGRDLAPDSPPPMPPILYYAAEGQFMSAPARDTCEDEENPAMPPYALVKGRLSTSMPTMSIGPVSFKDDEEPPSLVPSLSMGGSSIHSLDSNAIESEEEEEEAVVEDKGKGKGKAKDQTVHFAPKVESISDEELPGHMRRGQGKPKVVPFYLGADSIDTAMKKEG</sequence>
<dbReference type="Proteomes" id="UP000319160">
    <property type="component" value="Unassembled WGS sequence"/>
</dbReference>
<protein>
    <submittedName>
        <fullName evidence="2">Uncharacterized protein</fullName>
    </submittedName>
</protein>
<dbReference type="OrthoDB" id="4768224at2759"/>
<evidence type="ECO:0000313" key="3">
    <source>
        <dbReference type="Proteomes" id="UP000319160"/>
    </source>
</evidence>
<feature type="compositionally biased region" description="Polar residues" evidence="1">
    <location>
        <begin position="322"/>
        <end position="335"/>
    </location>
</feature>
<dbReference type="AlphaFoldDB" id="A0A553I8A4"/>
<accession>A0A553I8A4</accession>